<evidence type="ECO:0000256" key="2">
    <source>
        <dbReference type="ARBA" id="ARBA00022692"/>
    </source>
</evidence>
<name>A0A382R1M5_9ZZZZ</name>
<comment type="subcellular location">
    <subcellularLocation>
        <location evidence="1">Endomembrane system</location>
        <topology evidence="1">Multi-pass membrane protein</topology>
    </subcellularLocation>
</comment>
<feature type="transmembrane region" description="Helical" evidence="5">
    <location>
        <begin position="52"/>
        <end position="70"/>
    </location>
</feature>
<feature type="transmembrane region" description="Helical" evidence="5">
    <location>
        <begin position="12"/>
        <end position="40"/>
    </location>
</feature>
<dbReference type="GO" id="GO:0012505">
    <property type="term" value="C:endomembrane system"/>
    <property type="evidence" value="ECO:0007669"/>
    <property type="project" value="UniProtKB-SubCell"/>
</dbReference>
<sequence length="270" mass="29556">MKFRLTFLKPQNIPVIAWITYDMGNTVFFTGVMGLLFPLWITKVMGGDDATLGFTLAIAMAVVFIISPVLGTISDQTGKRKSFLVVFTILFIASGLLIGTSDLEISIGFFALGVVAIHTADIFYNALLEDVSNSNNMGLIAGLGVGLGYLGAIVAVLISFMWMDTLGHLNVIRILSILMLILTLPLMMVAKDKPGGDPTEKSSIPALAYLSFHRIITAVKTLRTEATWARFLVARFWYMWAINAAGAFVVLYGIETLRLTDQQVHIVMLL</sequence>
<dbReference type="Pfam" id="PF07690">
    <property type="entry name" value="MFS_1"/>
    <property type="match status" value="1"/>
</dbReference>
<feature type="transmembrane region" description="Helical" evidence="5">
    <location>
        <begin position="169"/>
        <end position="190"/>
    </location>
</feature>
<accession>A0A382R1M5</accession>
<dbReference type="InterPro" id="IPR050495">
    <property type="entry name" value="ATG22/LtaA_families"/>
</dbReference>
<evidence type="ECO:0000256" key="4">
    <source>
        <dbReference type="ARBA" id="ARBA00023136"/>
    </source>
</evidence>
<gene>
    <name evidence="6" type="ORF">METZ01_LOCUS343991</name>
</gene>
<dbReference type="EMBL" id="UINC01118181">
    <property type="protein sequence ID" value="SVC91137.1"/>
    <property type="molecule type" value="Genomic_DNA"/>
</dbReference>
<dbReference type="PANTHER" id="PTHR23519">
    <property type="entry name" value="AUTOPHAGY-RELATED PROTEIN 22"/>
    <property type="match status" value="1"/>
</dbReference>
<evidence type="ECO:0000256" key="1">
    <source>
        <dbReference type="ARBA" id="ARBA00004127"/>
    </source>
</evidence>
<dbReference type="GO" id="GO:0022857">
    <property type="term" value="F:transmembrane transporter activity"/>
    <property type="evidence" value="ECO:0007669"/>
    <property type="project" value="InterPro"/>
</dbReference>
<proteinExistence type="predicted"/>
<protein>
    <recommendedName>
        <fullName evidence="7">Major facilitator superfamily (MFS) profile domain-containing protein</fullName>
    </recommendedName>
</protein>
<dbReference type="InterPro" id="IPR011701">
    <property type="entry name" value="MFS"/>
</dbReference>
<reference evidence="6" key="1">
    <citation type="submission" date="2018-05" db="EMBL/GenBank/DDBJ databases">
        <authorList>
            <person name="Lanie J.A."/>
            <person name="Ng W.-L."/>
            <person name="Kazmierczak K.M."/>
            <person name="Andrzejewski T.M."/>
            <person name="Davidsen T.M."/>
            <person name="Wayne K.J."/>
            <person name="Tettelin H."/>
            <person name="Glass J.I."/>
            <person name="Rusch D."/>
            <person name="Podicherti R."/>
            <person name="Tsui H.-C.T."/>
            <person name="Winkler M.E."/>
        </authorList>
    </citation>
    <scope>NUCLEOTIDE SEQUENCE</scope>
</reference>
<keyword evidence="2 5" id="KW-0812">Transmembrane</keyword>
<keyword evidence="3 5" id="KW-1133">Transmembrane helix</keyword>
<feature type="non-terminal residue" evidence="6">
    <location>
        <position position="270"/>
    </location>
</feature>
<feature type="transmembrane region" description="Helical" evidence="5">
    <location>
        <begin position="236"/>
        <end position="254"/>
    </location>
</feature>
<keyword evidence="4 5" id="KW-0472">Membrane</keyword>
<dbReference type="SUPFAM" id="SSF103473">
    <property type="entry name" value="MFS general substrate transporter"/>
    <property type="match status" value="1"/>
</dbReference>
<evidence type="ECO:0000313" key="6">
    <source>
        <dbReference type="EMBL" id="SVC91137.1"/>
    </source>
</evidence>
<evidence type="ECO:0000256" key="3">
    <source>
        <dbReference type="ARBA" id="ARBA00022989"/>
    </source>
</evidence>
<evidence type="ECO:0000256" key="5">
    <source>
        <dbReference type="SAM" id="Phobius"/>
    </source>
</evidence>
<dbReference type="PANTHER" id="PTHR23519:SF1">
    <property type="entry name" value="AUTOPHAGY-RELATED PROTEIN 22"/>
    <property type="match status" value="1"/>
</dbReference>
<dbReference type="InterPro" id="IPR036259">
    <property type="entry name" value="MFS_trans_sf"/>
</dbReference>
<feature type="transmembrane region" description="Helical" evidence="5">
    <location>
        <begin position="105"/>
        <end position="127"/>
    </location>
</feature>
<organism evidence="6">
    <name type="scientific">marine metagenome</name>
    <dbReference type="NCBI Taxonomy" id="408172"/>
    <lineage>
        <taxon>unclassified sequences</taxon>
        <taxon>metagenomes</taxon>
        <taxon>ecological metagenomes</taxon>
    </lineage>
</organism>
<feature type="transmembrane region" description="Helical" evidence="5">
    <location>
        <begin position="139"/>
        <end position="163"/>
    </location>
</feature>
<evidence type="ECO:0008006" key="7">
    <source>
        <dbReference type="Google" id="ProtNLM"/>
    </source>
</evidence>
<dbReference type="Gene3D" id="1.20.1250.20">
    <property type="entry name" value="MFS general substrate transporter like domains"/>
    <property type="match status" value="1"/>
</dbReference>
<feature type="transmembrane region" description="Helical" evidence="5">
    <location>
        <begin position="82"/>
        <end position="99"/>
    </location>
</feature>
<dbReference type="AlphaFoldDB" id="A0A382R1M5"/>